<dbReference type="EMBL" id="QICD01000006">
    <property type="protein sequence ID" value="RNL46088.1"/>
    <property type="molecule type" value="Genomic_DNA"/>
</dbReference>
<comment type="similarity">
    <text evidence="2">Belongs to the VirD4/TraG family.</text>
</comment>
<evidence type="ECO:0000256" key="4">
    <source>
        <dbReference type="ARBA" id="ARBA00022692"/>
    </source>
</evidence>
<proteinExistence type="inferred from homology"/>
<protein>
    <submittedName>
        <fullName evidence="7">Conjugal transfer protein TraG</fullName>
    </submittedName>
</protein>
<keyword evidence="6" id="KW-0472">Membrane</keyword>
<organism evidence="7 8">
    <name type="scientific">Paraeggerthella hongkongensis</name>
    <dbReference type="NCBI Taxonomy" id="230658"/>
    <lineage>
        <taxon>Bacteria</taxon>
        <taxon>Bacillati</taxon>
        <taxon>Actinomycetota</taxon>
        <taxon>Coriobacteriia</taxon>
        <taxon>Eggerthellales</taxon>
        <taxon>Eggerthellaceae</taxon>
        <taxon>Paraeggerthella</taxon>
    </lineage>
</organism>
<comment type="caution">
    <text evidence="7">The sequence shown here is derived from an EMBL/GenBank/DDBJ whole genome shotgun (WGS) entry which is preliminary data.</text>
</comment>
<dbReference type="Gene3D" id="3.40.50.300">
    <property type="entry name" value="P-loop containing nucleotide triphosphate hydrolases"/>
    <property type="match status" value="1"/>
</dbReference>
<dbReference type="Pfam" id="PF02534">
    <property type="entry name" value="T4SS-DNA_transf"/>
    <property type="match status" value="1"/>
</dbReference>
<dbReference type="GO" id="GO:0005886">
    <property type="term" value="C:plasma membrane"/>
    <property type="evidence" value="ECO:0007669"/>
    <property type="project" value="UniProtKB-SubCell"/>
</dbReference>
<keyword evidence="5" id="KW-1133">Transmembrane helix</keyword>
<evidence type="ECO:0000256" key="3">
    <source>
        <dbReference type="ARBA" id="ARBA00022475"/>
    </source>
</evidence>
<reference evidence="8" key="1">
    <citation type="submission" date="2018-05" db="EMBL/GenBank/DDBJ databases">
        <title>Genome Sequencing of selected type strains of the family Eggerthellaceae.</title>
        <authorList>
            <person name="Danylec N."/>
            <person name="Stoll D.A."/>
            <person name="Doetsch A."/>
            <person name="Huch M."/>
        </authorList>
    </citation>
    <scope>NUCLEOTIDE SEQUENCE [LARGE SCALE GENOMIC DNA]</scope>
    <source>
        <strain evidence="8">DSM 16106</strain>
    </source>
</reference>
<keyword evidence="8" id="KW-1185">Reference proteome</keyword>
<dbReference type="InterPro" id="IPR051539">
    <property type="entry name" value="T4SS-coupling_protein"/>
</dbReference>
<dbReference type="Proteomes" id="UP000278632">
    <property type="component" value="Unassembled WGS sequence"/>
</dbReference>
<keyword evidence="4" id="KW-0812">Transmembrane</keyword>
<dbReference type="AlphaFoldDB" id="A0A3N0BEF6"/>
<dbReference type="NCBIfam" id="NF045973">
    <property type="entry name" value="conju_CD1115"/>
    <property type="match status" value="1"/>
</dbReference>
<dbReference type="PANTHER" id="PTHR37937:SF1">
    <property type="entry name" value="CONJUGATIVE TRANSFER: DNA TRANSPORT"/>
    <property type="match status" value="1"/>
</dbReference>
<gene>
    <name evidence="7" type="ORF">DMP08_04685</name>
</gene>
<dbReference type="InterPro" id="IPR003688">
    <property type="entry name" value="TraG/VirD4"/>
</dbReference>
<evidence type="ECO:0000256" key="1">
    <source>
        <dbReference type="ARBA" id="ARBA00004651"/>
    </source>
</evidence>
<accession>A0A3N0BEF6</accession>
<comment type="subcellular location">
    <subcellularLocation>
        <location evidence="1">Cell membrane</location>
        <topology evidence="1">Multi-pass membrane protein</topology>
    </subcellularLocation>
</comment>
<dbReference type="InterPro" id="IPR027417">
    <property type="entry name" value="P-loop_NTPase"/>
</dbReference>
<keyword evidence="3" id="KW-1003">Cell membrane</keyword>
<dbReference type="OrthoDB" id="226701at2"/>
<evidence type="ECO:0000313" key="8">
    <source>
        <dbReference type="Proteomes" id="UP000278632"/>
    </source>
</evidence>
<evidence type="ECO:0000256" key="2">
    <source>
        <dbReference type="ARBA" id="ARBA00008806"/>
    </source>
</evidence>
<evidence type="ECO:0000313" key="7">
    <source>
        <dbReference type="EMBL" id="RNL46088.1"/>
    </source>
</evidence>
<dbReference type="PANTHER" id="PTHR37937">
    <property type="entry name" value="CONJUGATIVE TRANSFER: DNA TRANSPORT"/>
    <property type="match status" value="1"/>
</dbReference>
<evidence type="ECO:0000256" key="5">
    <source>
        <dbReference type="ARBA" id="ARBA00022989"/>
    </source>
</evidence>
<evidence type="ECO:0000256" key="6">
    <source>
        <dbReference type="ARBA" id="ARBA00023136"/>
    </source>
</evidence>
<dbReference type="CDD" id="cd01127">
    <property type="entry name" value="TrwB_TraG_TraD_VirD4"/>
    <property type="match status" value="2"/>
</dbReference>
<sequence>MWMVWAYSLSREGNYRTGEEHGSARWSTVKEGQRFKDMANPDNNIIFTENLGLALSREHFDMETDRNNSVLVVGGSGSGKSRFYVLPNLMQCNTSFFVTDPKGTMLPDTGAMLEGEGYRIAVFNTIDFKGSMHYNPLAYVRSQADVLMFVDCLIKNTTPQGENTSDPFWEKSERMLYMALIGYLVFHCPEADRTIPGFMTLLGLAEAREDDESYLSPLDLLFREIETGKSYRKTGDAVAVFDEDVRGFSDGGGNGYEWVQVAQPVTAERDFSLGNYKSFKSGAGKTMKSIIISCNARLAPFTFDEMRELLSFDEMRLDTIGDPGQKSAVFAIMKDTADTFSFLFAIMMWQTMNELCDKALLVYGGRLPTPVHFVFDEFANLGHLPDVEKMVAVVRSRNMSISVILQSLSQLKREYKDDAQTIIDCCDTTLFLGGKSNETNKEIAEMIGKETVSTLNVNESRGANSSTTKNYGRAERDLIQAAEVGKLARSKAIVLIAGASPFLDNKFQPERHRRFREVGQTFELERRAQREVVELR</sequence>
<dbReference type="SUPFAM" id="SSF52540">
    <property type="entry name" value="P-loop containing nucleoside triphosphate hydrolases"/>
    <property type="match status" value="1"/>
</dbReference>
<name>A0A3N0BEF6_9ACTN</name>